<name>A0A9D1UCJ1_9FIRM</name>
<dbReference type="GO" id="GO:0005886">
    <property type="term" value="C:plasma membrane"/>
    <property type="evidence" value="ECO:0007669"/>
    <property type="project" value="UniProtKB-SubCell"/>
</dbReference>
<keyword evidence="5 7" id="KW-1133">Transmembrane helix</keyword>
<comment type="subcellular location">
    <subcellularLocation>
        <location evidence="1 7">Cell membrane</location>
        <topology evidence="1 7">Multi-pass membrane protein</topology>
    </subcellularLocation>
</comment>
<feature type="transmembrane region" description="Helical" evidence="7">
    <location>
        <begin position="7"/>
        <end position="30"/>
    </location>
</feature>
<evidence type="ECO:0000313" key="9">
    <source>
        <dbReference type="EMBL" id="HIW82243.1"/>
    </source>
</evidence>
<dbReference type="InterPro" id="IPR051393">
    <property type="entry name" value="ABC_transporter_permease"/>
</dbReference>
<evidence type="ECO:0000256" key="6">
    <source>
        <dbReference type="ARBA" id="ARBA00023136"/>
    </source>
</evidence>
<dbReference type="AlphaFoldDB" id="A0A9D1UCJ1"/>
<keyword evidence="6 7" id="KW-0472">Membrane</keyword>
<evidence type="ECO:0000259" key="8">
    <source>
        <dbReference type="PROSITE" id="PS50928"/>
    </source>
</evidence>
<feature type="transmembrane region" description="Helical" evidence="7">
    <location>
        <begin position="64"/>
        <end position="84"/>
    </location>
</feature>
<dbReference type="CDD" id="cd06261">
    <property type="entry name" value="TM_PBP2"/>
    <property type="match status" value="1"/>
</dbReference>
<evidence type="ECO:0000256" key="2">
    <source>
        <dbReference type="ARBA" id="ARBA00022448"/>
    </source>
</evidence>
<dbReference type="EMBL" id="DXGH01000068">
    <property type="protein sequence ID" value="HIW82243.1"/>
    <property type="molecule type" value="Genomic_DNA"/>
</dbReference>
<keyword evidence="2 7" id="KW-0813">Transport</keyword>
<dbReference type="InterPro" id="IPR035906">
    <property type="entry name" value="MetI-like_sf"/>
</dbReference>
<feature type="transmembrane region" description="Helical" evidence="7">
    <location>
        <begin position="206"/>
        <end position="229"/>
    </location>
</feature>
<dbReference type="SUPFAM" id="SSF161098">
    <property type="entry name" value="MetI-like"/>
    <property type="match status" value="1"/>
</dbReference>
<dbReference type="GO" id="GO:0055085">
    <property type="term" value="P:transmembrane transport"/>
    <property type="evidence" value="ECO:0007669"/>
    <property type="project" value="InterPro"/>
</dbReference>
<comment type="caution">
    <text evidence="9">The sequence shown here is derived from an EMBL/GenBank/DDBJ whole genome shotgun (WGS) entry which is preliminary data.</text>
</comment>
<evidence type="ECO:0000256" key="7">
    <source>
        <dbReference type="RuleBase" id="RU363032"/>
    </source>
</evidence>
<evidence type="ECO:0000256" key="1">
    <source>
        <dbReference type="ARBA" id="ARBA00004651"/>
    </source>
</evidence>
<comment type="similarity">
    <text evidence="7">Belongs to the binding-protein-dependent transport system permease family.</text>
</comment>
<evidence type="ECO:0000256" key="4">
    <source>
        <dbReference type="ARBA" id="ARBA00022692"/>
    </source>
</evidence>
<feature type="domain" description="ABC transmembrane type-1" evidence="8">
    <location>
        <begin position="61"/>
        <end position="274"/>
    </location>
</feature>
<dbReference type="PROSITE" id="PS50928">
    <property type="entry name" value="ABC_TM1"/>
    <property type="match status" value="1"/>
</dbReference>
<reference evidence="9" key="2">
    <citation type="submission" date="2021-04" db="EMBL/GenBank/DDBJ databases">
        <authorList>
            <person name="Gilroy R."/>
        </authorList>
    </citation>
    <scope>NUCLEOTIDE SEQUENCE</scope>
    <source>
        <strain evidence="9">CHK195-6426</strain>
    </source>
</reference>
<protein>
    <submittedName>
        <fullName evidence="9">Sugar ABC transporter permease</fullName>
    </submittedName>
</protein>
<dbReference type="Pfam" id="PF00528">
    <property type="entry name" value="BPD_transp_1"/>
    <property type="match status" value="1"/>
</dbReference>
<dbReference type="InterPro" id="IPR000515">
    <property type="entry name" value="MetI-like"/>
</dbReference>
<evidence type="ECO:0000256" key="3">
    <source>
        <dbReference type="ARBA" id="ARBA00022475"/>
    </source>
</evidence>
<dbReference type="Proteomes" id="UP000824265">
    <property type="component" value="Unassembled WGS sequence"/>
</dbReference>
<dbReference type="Gene3D" id="1.10.3720.10">
    <property type="entry name" value="MetI-like"/>
    <property type="match status" value="1"/>
</dbReference>
<accession>A0A9D1UCJ1</accession>
<organism evidence="9 10">
    <name type="scientific">Candidatus Acetatifactor stercoripullorum</name>
    <dbReference type="NCBI Taxonomy" id="2838414"/>
    <lineage>
        <taxon>Bacteria</taxon>
        <taxon>Bacillati</taxon>
        <taxon>Bacillota</taxon>
        <taxon>Clostridia</taxon>
        <taxon>Lachnospirales</taxon>
        <taxon>Lachnospiraceae</taxon>
        <taxon>Acetatifactor</taxon>
    </lineage>
</organism>
<feature type="transmembrane region" description="Helical" evidence="7">
    <location>
        <begin position="96"/>
        <end position="123"/>
    </location>
</feature>
<proteinExistence type="inferred from homology"/>
<feature type="transmembrane region" description="Helical" evidence="7">
    <location>
        <begin position="253"/>
        <end position="275"/>
    </location>
</feature>
<keyword evidence="3" id="KW-1003">Cell membrane</keyword>
<evidence type="ECO:0000256" key="5">
    <source>
        <dbReference type="ARBA" id="ARBA00022989"/>
    </source>
</evidence>
<evidence type="ECO:0000313" key="10">
    <source>
        <dbReference type="Proteomes" id="UP000824265"/>
    </source>
</evidence>
<dbReference type="PANTHER" id="PTHR30193:SF37">
    <property type="entry name" value="INNER MEMBRANE ABC TRANSPORTER PERMEASE PROTEIN YCJO"/>
    <property type="match status" value="1"/>
</dbReference>
<keyword evidence="4 7" id="KW-0812">Transmembrane</keyword>
<sequence length="284" mass="32806">MKKRTDGIAALFVLPLLFGILLFYCFPFLATIKESFWSEDGFTGIYEYKKLFMSESFRLSIRNMAVFFLISIPLLFLLSLSTALSMRYLNRKNYKIVPVLFLLHLLPMLLPSAVITVILKIFLETYGVLNGFLVEQGKEYINFLYSKYDIIFLEAIYLWKNYGYCMIVLYGGINGVPEETIECAKLDGAGNFTILIRMILPQIRSFLLFVGALGIVGVFKIFREAYLLFGKYPYDSVYMLQNFMNNELYAMDYGSLSAASLIMIVSFSVFIYFIFLRKGKKNEE</sequence>
<gene>
    <name evidence="9" type="ORF">H9742_12130</name>
</gene>
<reference evidence="9" key="1">
    <citation type="journal article" date="2021" name="PeerJ">
        <title>Extensive microbial diversity within the chicken gut microbiome revealed by metagenomics and culture.</title>
        <authorList>
            <person name="Gilroy R."/>
            <person name="Ravi A."/>
            <person name="Getino M."/>
            <person name="Pursley I."/>
            <person name="Horton D.L."/>
            <person name="Alikhan N.F."/>
            <person name="Baker D."/>
            <person name="Gharbi K."/>
            <person name="Hall N."/>
            <person name="Watson M."/>
            <person name="Adriaenssens E.M."/>
            <person name="Foster-Nyarko E."/>
            <person name="Jarju S."/>
            <person name="Secka A."/>
            <person name="Antonio M."/>
            <person name="Oren A."/>
            <person name="Chaudhuri R.R."/>
            <person name="La Ragione R."/>
            <person name="Hildebrand F."/>
            <person name="Pallen M.J."/>
        </authorList>
    </citation>
    <scope>NUCLEOTIDE SEQUENCE</scope>
    <source>
        <strain evidence="9">CHK195-6426</strain>
    </source>
</reference>
<dbReference type="PANTHER" id="PTHR30193">
    <property type="entry name" value="ABC TRANSPORTER PERMEASE PROTEIN"/>
    <property type="match status" value="1"/>
</dbReference>